<protein>
    <submittedName>
        <fullName evidence="1">Uncharacterized protein</fullName>
    </submittedName>
</protein>
<proteinExistence type="predicted"/>
<comment type="caution">
    <text evidence="1">The sequence shown here is derived from an EMBL/GenBank/DDBJ whole genome shotgun (WGS) entry which is preliminary data.</text>
</comment>
<evidence type="ECO:0000313" key="1">
    <source>
        <dbReference type="EMBL" id="PPQ71852.1"/>
    </source>
</evidence>
<organism evidence="1 2">
    <name type="scientific">Gymnopilus dilepis</name>
    <dbReference type="NCBI Taxonomy" id="231916"/>
    <lineage>
        <taxon>Eukaryota</taxon>
        <taxon>Fungi</taxon>
        <taxon>Dikarya</taxon>
        <taxon>Basidiomycota</taxon>
        <taxon>Agaricomycotina</taxon>
        <taxon>Agaricomycetes</taxon>
        <taxon>Agaricomycetidae</taxon>
        <taxon>Agaricales</taxon>
        <taxon>Agaricineae</taxon>
        <taxon>Hymenogastraceae</taxon>
        <taxon>Gymnopilus</taxon>
    </lineage>
</organism>
<dbReference type="InParanoid" id="A0A409W008"/>
<dbReference type="AlphaFoldDB" id="A0A409W008"/>
<reference evidence="1 2" key="1">
    <citation type="journal article" date="2018" name="Evol. Lett.">
        <title>Horizontal gene cluster transfer increased hallucinogenic mushroom diversity.</title>
        <authorList>
            <person name="Reynolds H.T."/>
            <person name="Vijayakumar V."/>
            <person name="Gluck-Thaler E."/>
            <person name="Korotkin H.B."/>
            <person name="Matheny P.B."/>
            <person name="Slot J.C."/>
        </authorList>
    </citation>
    <scope>NUCLEOTIDE SEQUENCE [LARGE SCALE GENOMIC DNA]</scope>
    <source>
        <strain evidence="1 2">SRW20</strain>
    </source>
</reference>
<dbReference type="OrthoDB" id="3191568at2759"/>
<name>A0A409W008_9AGAR</name>
<evidence type="ECO:0000313" key="2">
    <source>
        <dbReference type="Proteomes" id="UP000284706"/>
    </source>
</evidence>
<accession>A0A409W008</accession>
<keyword evidence="2" id="KW-1185">Reference proteome</keyword>
<dbReference type="EMBL" id="NHYE01005484">
    <property type="protein sequence ID" value="PPQ71852.1"/>
    <property type="molecule type" value="Genomic_DNA"/>
</dbReference>
<sequence>MTNPFAQAGWFNDEVAPAQRYTYKRLHSERYIPATSPLFGALPHSPHEASPDYIRFTFDSVDGDILDCSLTGSDDQEIFKITTNRYADGLTSTNFIKNGDNVFARIEWTTPPFVKIDDSLPRQELHAWIKCTEKSERIRTVKINEEDITLERCKRSIYAYKAGKRGADSDFVAKFSSGDDAPTLDVVPKTVLKGYFEPILVALVALTEHQNLPES</sequence>
<gene>
    <name evidence="1" type="ORF">CVT26_007011</name>
</gene>
<dbReference type="Proteomes" id="UP000284706">
    <property type="component" value="Unassembled WGS sequence"/>
</dbReference>